<sequence>MLFLLTIRSIYVCFFLLRPVCLLFSVENDECSFWQVKHHEVTVNETTVSQECNVRPIFPTSAKSPNIGLWLVISWSIGTSESFLVERNGSLYHTDSEDIRRKKFIRNGFTKTMTYTSYSNFVIGHQGGYNFEYPCKFSDYVHLQEASTCVKLVQSAAPWDVARARCKYTYQGNLIRILHKVLNDKLSELLKKQGNSTYFWIGLQNRVFGSGDMRWRWLDDDKDGDLSPFFDWANVGKSQSGAIDENKVCTAKSRADGTWYKTDCFKYSYAYVCQKVSARDPGPPTVSVKYLSRLKHAYIGEEIQASCEAFTTIGAIVKFRIISMMTNSIVDIGDNYTRKDAYYTLEEDGKFMEMGDRCFPRSRATMRMKLTPDLFQTILVCCWFREDNFTSCSREITSSLLFPPQYPVLTVEGTSSLVLGEFLEATCSACVGSGGQLVWTLITLKGAMDWKSDFSYTYRILYEEFNKLFENMTETQVIYEGKNTTTISWTAKAISPCGPHIQTTFKRRVAKDLHGSVLICHSLDLENEFRNTGLVTARSTVFTVADHDIHTYTDITPLYIILGILLLILPMIGLAYYGVSCANKTEQKRRKKRLNFKTSPVNVNSATAVNQTNLQSNRDPSAWEKESEVSDEVTKNSDTRRQSKSSRSTIITWGGLGRDSRAWDTISRLKTYVIEEEHSV</sequence>
<feature type="region of interest" description="Disordered" evidence="1">
    <location>
        <begin position="611"/>
        <end position="644"/>
    </location>
</feature>
<evidence type="ECO:0000313" key="6">
    <source>
        <dbReference type="Proteomes" id="UP000762676"/>
    </source>
</evidence>
<dbReference type="Gene3D" id="3.10.100.10">
    <property type="entry name" value="Mannose-Binding Protein A, subunit A"/>
    <property type="match status" value="1"/>
</dbReference>
<dbReference type="SMART" id="SM00034">
    <property type="entry name" value="CLECT"/>
    <property type="match status" value="1"/>
</dbReference>
<evidence type="ECO:0000256" key="1">
    <source>
        <dbReference type="SAM" id="MobiDB-lite"/>
    </source>
</evidence>
<dbReference type="InterPro" id="IPR016187">
    <property type="entry name" value="CTDL_fold"/>
</dbReference>
<feature type="chain" id="PRO_5043685738" evidence="3">
    <location>
        <begin position="26"/>
        <end position="680"/>
    </location>
</feature>
<dbReference type="SUPFAM" id="SSF56436">
    <property type="entry name" value="C-type lectin-like"/>
    <property type="match status" value="1"/>
</dbReference>
<name>A0AAV4FEU8_9GAST</name>
<proteinExistence type="predicted"/>
<protein>
    <submittedName>
        <fullName evidence="5">Regenerating islet-derived protein 3-beta</fullName>
    </submittedName>
</protein>
<keyword evidence="6" id="KW-1185">Reference proteome</keyword>
<evidence type="ECO:0000256" key="2">
    <source>
        <dbReference type="SAM" id="Phobius"/>
    </source>
</evidence>
<reference evidence="5 6" key="1">
    <citation type="journal article" date="2021" name="Elife">
        <title>Chloroplast acquisition without the gene transfer in kleptoplastic sea slugs, Plakobranchus ocellatus.</title>
        <authorList>
            <person name="Maeda T."/>
            <person name="Takahashi S."/>
            <person name="Yoshida T."/>
            <person name="Shimamura S."/>
            <person name="Takaki Y."/>
            <person name="Nagai Y."/>
            <person name="Toyoda A."/>
            <person name="Suzuki Y."/>
            <person name="Arimoto A."/>
            <person name="Ishii H."/>
            <person name="Satoh N."/>
            <person name="Nishiyama T."/>
            <person name="Hasebe M."/>
            <person name="Maruyama T."/>
            <person name="Minagawa J."/>
            <person name="Obokata J."/>
            <person name="Shigenobu S."/>
        </authorList>
    </citation>
    <scope>NUCLEOTIDE SEQUENCE [LARGE SCALE GENOMIC DNA]</scope>
</reference>
<evidence type="ECO:0000256" key="3">
    <source>
        <dbReference type="SAM" id="SignalP"/>
    </source>
</evidence>
<feature type="transmembrane region" description="Helical" evidence="2">
    <location>
        <begin position="558"/>
        <end position="579"/>
    </location>
</feature>
<dbReference type="AlphaFoldDB" id="A0AAV4FEU8"/>
<keyword evidence="2" id="KW-0472">Membrane</keyword>
<keyword evidence="3" id="KW-0732">Signal</keyword>
<dbReference type="InterPro" id="IPR016186">
    <property type="entry name" value="C-type_lectin-like/link_sf"/>
</dbReference>
<dbReference type="PROSITE" id="PS50041">
    <property type="entry name" value="C_TYPE_LECTIN_2"/>
    <property type="match status" value="1"/>
</dbReference>
<feature type="signal peptide" evidence="3">
    <location>
        <begin position="1"/>
        <end position="25"/>
    </location>
</feature>
<organism evidence="5 6">
    <name type="scientific">Elysia marginata</name>
    <dbReference type="NCBI Taxonomy" id="1093978"/>
    <lineage>
        <taxon>Eukaryota</taxon>
        <taxon>Metazoa</taxon>
        <taxon>Spiralia</taxon>
        <taxon>Lophotrochozoa</taxon>
        <taxon>Mollusca</taxon>
        <taxon>Gastropoda</taxon>
        <taxon>Heterobranchia</taxon>
        <taxon>Euthyneura</taxon>
        <taxon>Panpulmonata</taxon>
        <taxon>Sacoglossa</taxon>
        <taxon>Placobranchoidea</taxon>
        <taxon>Plakobranchidae</taxon>
        <taxon>Elysia</taxon>
    </lineage>
</organism>
<feature type="domain" description="C-type lectin" evidence="4">
    <location>
        <begin position="145"/>
        <end position="264"/>
    </location>
</feature>
<dbReference type="InterPro" id="IPR001304">
    <property type="entry name" value="C-type_lectin-like"/>
</dbReference>
<evidence type="ECO:0000313" key="5">
    <source>
        <dbReference type="EMBL" id="GFR71551.1"/>
    </source>
</evidence>
<gene>
    <name evidence="5" type="ORF">ElyMa_002096900</name>
</gene>
<dbReference type="Proteomes" id="UP000762676">
    <property type="component" value="Unassembled WGS sequence"/>
</dbReference>
<dbReference type="Pfam" id="PF00059">
    <property type="entry name" value="Lectin_C"/>
    <property type="match status" value="1"/>
</dbReference>
<accession>A0AAV4FEU8</accession>
<dbReference type="EMBL" id="BMAT01004296">
    <property type="protein sequence ID" value="GFR71551.1"/>
    <property type="molecule type" value="Genomic_DNA"/>
</dbReference>
<keyword evidence="2" id="KW-0812">Transmembrane</keyword>
<dbReference type="CDD" id="cd00037">
    <property type="entry name" value="CLECT"/>
    <property type="match status" value="1"/>
</dbReference>
<comment type="caution">
    <text evidence="5">The sequence shown here is derived from an EMBL/GenBank/DDBJ whole genome shotgun (WGS) entry which is preliminary data.</text>
</comment>
<keyword evidence="2" id="KW-1133">Transmembrane helix</keyword>
<feature type="compositionally biased region" description="Basic and acidic residues" evidence="1">
    <location>
        <begin position="621"/>
        <end position="641"/>
    </location>
</feature>
<evidence type="ECO:0000259" key="4">
    <source>
        <dbReference type="PROSITE" id="PS50041"/>
    </source>
</evidence>